<proteinExistence type="inferred from homology"/>
<evidence type="ECO:0000256" key="4">
    <source>
        <dbReference type="ARBA" id="ARBA00022989"/>
    </source>
</evidence>
<feature type="transmembrane region" description="Helical" evidence="6">
    <location>
        <begin position="77"/>
        <end position="98"/>
    </location>
</feature>
<feature type="transmembrane region" description="Helical" evidence="6">
    <location>
        <begin position="158"/>
        <end position="180"/>
    </location>
</feature>
<keyword evidence="4 6" id="KW-1133">Transmembrane helix</keyword>
<accession>A0A2Z5G3Y5</accession>
<protein>
    <submittedName>
        <fullName evidence="8">Permease of the drug/metabolite transporter (DMT) superfamily</fullName>
    </submittedName>
</protein>
<dbReference type="InterPro" id="IPR000620">
    <property type="entry name" value="EamA_dom"/>
</dbReference>
<feature type="domain" description="EamA" evidence="7">
    <location>
        <begin position="164"/>
        <end position="298"/>
    </location>
</feature>
<dbReference type="AlphaFoldDB" id="A0A2Z5G3Y5"/>
<organism evidence="8 9">
    <name type="scientific">Acidisarcina polymorpha</name>
    <dbReference type="NCBI Taxonomy" id="2211140"/>
    <lineage>
        <taxon>Bacteria</taxon>
        <taxon>Pseudomonadati</taxon>
        <taxon>Acidobacteriota</taxon>
        <taxon>Terriglobia</taxon>
        <taxon>Terriglobales</taxon>
        <taxon>Acidobacteriaceae</taxon>
        <taxon>Acidisarcina</taxon>
    </lineage>
</organism>
<evidence type="ECO:0000256" key="3">
    <source>
        <dbReference type="ARBA" id="ARBA00022692"/>
    </source>
</evidence>
<dbReference type="GO" id="GO:0016020">
    <property type="term" value="C:membrane"/>
    <property type="evidence" value="ECO:0007669"/>
    <property type="project" value="UniProtKB-SubCell"/>
</dbReference>
<gene>
    <name evidence="8" type="ORF">ACPOL_4239</name>
</gene>
<evidence type="ECO:0000256" key="1">
    <source>
        <dbReference type="ARBA" id="ARBA00004141"/>
    </source>
</evidence>
<sequence>MTVTQVSPSVSRRRIEIPVILAFFAIYVIWGSTFLAIRTAVLLAPPWFSAGTRFFTAGVILYVFARLRGAPRPSMREWRSLAVIGFLMFSVTYGALFWGEQYVPSGVTSVLESSLPLLTVLFEVFVFRQQRFRWRILFAVTVGFAGVALMLLRNGGTGFPILPCFIILGGSAAWSLGSVLTKSLPLPSSRTVAAAAEMMVGGSLLLILSAVTGELHPFPALPAKAIFSLLYLITAGSLLGFTAFVWLLGRMPASKVASHAYVNPIVALALGHFLASEQITLRTLLGAALVIGSVFLTMREE</sequence>
<keyword evidence="3 6" id="KW-0812">Transmembrane</keyword>
<feature type="transmembrane region" description="Helical" evidence="6">
    <location>
        <begin position="110"/>
        <end position="127"/>
    </location>
</feature>
<dbReference type="InterPro" id="IPR037185">
    <property type="entry name" value="EmrE-like"/>
</dbReference>
<dbReference type="PANTHER" id="PTHR32322:SF2">
    <property type="entry name" value="EAMA DOMAIN-CONTAINING PROTEIN"/>
    <property type="match status" value="1"/>
</dbReference>
<keyword evidence="9" id="KW-1185">Reference proteome</keyword>
<feature type="domain" description="EamA" evidence="7">
    <location>
        <begin position="19"/>
        <end position="151"/>
    </location>
</feature>
<feature type="transmembrane region" description="Helical" evidence="6">
    <location>
        <begin position="281"/>
        <end position="298"/>
    </location>
</feature>
<evidence type="ECO:0000259" key="7">
    <source>
        <dbReference type="Pfam" id="PF00892"/>
    </source>
</evidence>
<comment type="similarity">
    <text evidence="2">Belongs to the EamA transporter family.</text>
</comment>
<keyword evidence="5 6" id="KW-0472">Membrane</keyword>
<evidence type="ECO:0000256" key="2">
    <source>
        <dbReference type="ARBA" id="ARBA00007362"/>
    </source>
</evidence>
<feature type="transmembrane region" description="Helical" evidence="6">
    <location>
        <begin position="47"/>
        <end position="65"/>
    </location>
</feature>
<evidence type="ECO:0000313" key="9">
    <source>
        <dbReference type="Proteomes" id="UP000253606"/>
    </source>
</evidence>
<reference evidence="8 9" key="1">
    <citation type="journal article" date="2018" name="Front. Microbiol.">
        <title>Hydrolytic Capabilities as a Key to Environmental Success: Chitinolytic and Cellulolytic Acidobacteria From Acidic Sub-arctic Soils and Boreal Peatlands.</title>
        <authorList>
            <person name="Belova S.E."/>
            <person name="Ravin N.V."/>
            <person name="Pankratov T.A."/>
            <person name="Rakitin A.L."/>
            <person name="Ivanova A.A."/>
            <person name="Beletsky A.V."/>
            <person name="Mardanov A.V."/>
            <person name="Sinninghe Damste J.S."/>
            <person name="Dedysh S.N."/>
        </authorList>
    </citation>
    <scope>NUCLEOTIDE SEQUENCE [LARGE SCALE GENOMIC DNA]</scope>
    <source>
        <strain evidence="8 9">SBC82</strain>
    </source>
</reference>
<evidence type="ECO:0000256" key="6">
    <source>
        <dbReference type="SAM" id="Phobius"/>
    </source>
</evidence>
<dbReference type="OrthoDB" id="3190463at2"/>
<comment type="subcellular location">
    <subcellularLocation>
        <location evidence="1">Membrane</location>
        <topology evidence="1">Multi-pass membrane protein</topology>
    </subcellularLocation>
</comment>
<name>A0A2Z5G3Y5_9BACT</name>
<dbReference type="PANTHER" id="PTHR32322">
    <property type="entry name" value="INNER MEMBRANE TRANSPORTER"/>
    <property type="match status" value="1"/>
</dbReference>
<evidence type="ECO:0000256" key="5">
    <source>
        <dbReference type="ARBA" id="ARBA00023136"/>
    </source>
</evidence>
<feature type="transmembrane region" description="Helical" evidence="6">
    <location>
        <begin position="256"/>
        <end position="275"/>
    </location>
</feature>
<feature type="transmembrane region" description="Helical" evidence="6">
    <location>
        <begin position="134"/>
        <end position="152"/>
    </location>
</feature>
<dbReference type="InterPro" id="IPR050638">
    <property type="entry name" value="AA-Vitamin_Transporters"/>
</dbReference>
<dbReference type="SUPFAM" id="SSF103481">
    <property type="entry name" value="Multidrug resistance efflux transporter EmrE"/>
    <property type="match status" value="2"/>
</dbReference>
<evidence type="ECO:0000313" key="8">
    <source>
        <dbReference type="EMBL" id="AXC13514.1"/>
    </source>
</evidence>
<dbReference type="Pfam" id="PF00892">
    <property type="entry name" value="EamA"/>
    <property type="match status" value="2"/>
</dbReference>
<feature type="transmembrane region" description="Helical" evidence="6">
    <location>
        <begin position="20"/>
        <end position="41"/>
    </location>
</feature>
<dbReference type="EMBL" id="CP030840">
    <property type="protein sequence ID" value="AXC13514.1"/>
    <property type="molecule type" value="Genomic_DNA"/>
</dbReference>
<dbReference type="RefSeq" id="WP_114208482.1">
    <property type="nucleotide sequence ID" value="NZ_CP030840.1"/>
</dbReference>
<dbReference type="KEGG" id="abas:ACPOL_4239"/>
<dbReference type="Proteomes" id="UP000253606">
    <property type="component" value="Chromosome"/>
</dbReference>
<feature type="transmembrane region" description="Helical" evidence="6">
    <location>
        <begin position="225"/>
        <end position="249"/>
    </location>
</feature>
<feature type="transmembrane region" description="Helical" evidence="6">
    <location>
        <begin position="192"/>
        <end position="213"/>
    </location>
</feature>